<dbReference type="Gene3D" id="3.10.350.10">
    <property type="entry name" value="LysM domain"/>
    <property type="match status" value="2"/>
</dbReference>
<protein>
    <submittedName>
        <fullName evidence="2">Murein DD-endopeptidase MepM and murein hydrolase activator NlpD, contain LysM domain</fullName>
    </submittedName>
</protein>
<dbReference type="CDD" id="cd12797">
    <property type="entry name" value="M23_peptidase"/>
    <property type="match status" value="1"/>
</dbReference>
<organism evidence="2 3">
    <name type="scientific">Desulfofundulus thermosubterraneus DSM 16057</name>
    <dbReference type="NCBI Taxonomy" id="1121432"/>
    <lineage>
        <taxon>Bacteria</taxon>
        <taxon>Bacillati</taxon>
        <taxon>Bacillota</taxon>
        <taxon>Clostridia</taxon>
        <taxon>Eubacteriales</taxon>
        <taxon>Peptococcaceae</taxon>
        <taxon>Desulfofundulus</taxon>
    </lineage>
</organism>
<feature type="domain" description="LysM" evidence="1">
    <location>
        <begin position="63"/>
        <end position="107"/>
    </location>
</feature>
<dbReference type="Pfam" id="PF01476">
    <property type="entry name" value="LysM"/>
    <property type="match status" value="2"/>
</dbReference>
<dbReference type="PANTHER" id="PTHR21666:SF270">
    <property type="entry name" value="MUREIN HYDROLASE ACTIVATOR ENVC"/>
    <property type="match status" value="1"/>
</dbReference>
<dbReference type="RefSeq" id="WP_165613265.1">
    <property type="nucleotide sequence ID" value="NZ_FQZM01000041.1"/>
</dbReference>
<sequence length="300" mass="31833">MGKLVKKRLRKLTILLAAGAVLAVCLLPGRVPLFAAPDEAILTGVSYGNLPRVETGPPAGEQHMYRVQPGDTLEDIAGRFGLPVAALQEANGIRDANLIVEGQVLQIPGGVLTHTVLPGETLSDIARRYRVPVSRLVAVNGLSNPDTLFPGQRVTIPAGYGDYLATATITAALPVDQLAWPVVGWVSSPFGWRDGRPHEGVDIAAGEGEPIRAVRSGRVTFAGPRGTYGNTVIIDHGEGLETLYAHALQVLVEPGQWVEAGEVIALVGSTGRSTGPHLHLEVRLNGIPYDPLLCLTRTRV</sequence>
<dbReference type="STRING" id="1121432.SAMN02745219_02853"/>
<dbReference type="Pfam" id="PF01551">
    <property type="entry name" value="Peptidase_M23"/>
    <property type="match status" value="1"/>
</dbReference>
<dbReference type="AlphaFoldDB" id="A0A1M6KD11"/>
<evidence type="ECO:0000313" key="3">
    <source>
        <dbReference type="Proteomes" id="UP000184529"/>
    </source>
</evidence>
<dbReference type="GO" id="GO:0004222">
    <property type="term" value="F:metalloendopeptidase activity"/>
    <property type="evidence" value="ECO:0007669"/>
    <property type="project" value="TreeGrafter"/>
</dbReference>
<dbReference type="SMART" id="SM00257">
    <property type="entry name" value="LysM"/>
    <property type="match status" value="2"/>
</dbReference>
<keyword evidence="3" id="KW-1185">Reference proteome</keyword>
<evidence type="ECO:0000313" key="2">
    <source>
        <dbReference type="EMBL" id="SHJ56791.1"/>
    </source>
</evidence>
<gene>
    <name evidence="2" type="ORF">SAMN02745219_02853</name>
</gene>
<dbReference type="Gene3D" id="2.70.70.10">
    <property type="entry name" value="Glucose Permease (Domain IIA)"/>
    <property type="match status" value="1"/>
</dbReference>
<dbReference type="InterPro" id="IPR018392">
    <property type="entry name" value="LysM"/>
</dbReference>
<feature type="domain" description="LysM" evidence="1">
    <location>
        <begin position="112"/>
        <end position="156"/>
    </location>
</feature>
<accession>A0A1M6KD11</accession>
<proteinExistence type="predicted"/>
<reference evidence="3" key="1">
    <citation type="submission" date="2016-11" db="EMBL/GenBank/DDBJ databases">
        <authorList>
            <person name="Varghese N."/>
            <person name="Submissions S."/>
        </authorList>
    </citation>
    <scope>NUCLEOTIDE SEQUENCE [LARGE SCALE GENOMIC DNA]</scope>
    <source>
        <strain evidence="3">DSM 16057</strain>
    </source>
</reference>
<dbReference type="PANTHER" id="PTHR21666">
    <property type="entry name" value="PEPTIDASE-RELATED"/>
    <property type="match status" value="1"/>
</dbReference>
<dbReference type="CDD" id="cd00118">
    <property type="entry name" value="LysM"/>
    <property type="match status" value="2"/>
</dbReference>
<dbReference type="InterPro" id="IPR036779">
    <property type="entry name" value="LysM_dom_sf"/>
</dbReference>
<dbReference type="SUPFAM" id="SSF54106">
    <property type="entry name" value="LysM domain"/>
    <property type="match status" value="2"/>
</dbReference>
<dbReference type="SUPFAM" id="SSF51261">
    <property type="entry name" value="Duplicated hybrid motif"/>
    <property type="match status" value="1"/>
</dbReference>
<dbReference type="Proteomes" id="UP000184529">
    <property type="component" value="Unassembled WGS sequence"/>
</dbReference>
<dbReference type="InterPro" id="IPR050570">
    <property type="entry name" value="Cell_wall_metabolism_enzyme"/>
</dbReference>
<evidence type="ECO:0000259" key="1">
    <source>
        <dbReference type="PROSITE" id="PS51782"/>
    </source>
</evidence>
<dbReference type="InterPro" id="IPR011055">
    <property type="entry name" value="Dup_hybrid_motif"/>
</dbReference>
<dbReference type="PROSITE" id="PS51782">
    <property type="entry name" value="LYSM"/>
    <property type="match status" value="2"/>
</dbReference>
<keyword evidence="2" id="KW-0378">Hydrolase</keyword>
<dbReference type="InterPro" id="IPR016047">
    <property type="entry name" value="M23ase_b-sheet_dom"/>
</dbReference>
<name>A0A1M6KD11_9FIRM</name>
<dbReference type="EMBL" id="FQZM01000041">
    <property type="protein sequence ID" value="SHJ56791.1"/>
    <property type="molecule type" value="Genomic_DNA"/>
</dbReference>